<dbReference type="InterPro" id="IPR019734">
    <property type="entry name" value="TPR_rpt"/>
</dbReference>
<feature type="repeat" description="TPR" evidence="1">
    <location>
        <begin position="77"/>
        <end position="110"/>
    </location>
</feature>
<dbReference type="Pfam" id="PF13428">
    <property type="entry name" value="TPR_14"/>
    <property type="match status" value="1"/>
</dbReference>
<feature type="signal peptide" evidence="2">
    <location>
        <begin position="1"/>
        <end position="29"/>
    </location>
</feature>
<feature type="repeat" description="TPR" evidence="1">
    <location>
        <begin position="43"/>
        <end position="76"/>
    </location>
</feature>
<dbReference type="PROSITE" id="PS50293">
    <property type="entry name" value="TPR_REGION"/>
    <property type="match status" value="1"/>
</dbReference>
<feature type="chain" id="PRO_5011625152" evidence="2">
    <location>
        <begin position="30"/>
        <end position="248"/>
    </location>
</feature>
<dbReference type="SUPFAM" id="SSF48452">
    <property type="entry name" value="TPR-like"/>
    <property type="match status" value="1"/>
</dbReference>
<name>A0A1I7AZQ8_9GAMM</name>
<reference evidence="3 4" key="1">
    <citation type="submission" date="2016-10" db="EMBL/GenBank/DDBJ databases">
        <authorList>
            <person name="de Groot N.N."/>
        </authorList>
    </citation>
    <scope>NUCLEOTIDE SEQUENCE [LARGE SCALE GENOMIC DNA]</scope>
    <source>
        <strain evidence="3 4">CGMCC 1.6493</strain>
    </source>
</reference>
<dbReference type="SMART" id="SM00028">
    <property type="entry name" value="TPR"/>
    <property type="match status" value="4"/>
</dbReference>
<evidence type="ECO:0000256" key="2">
    <source>
        <dbReference type="SAM" id="SignalP"/>
    </source>
</evidence>
<dbReference type="InterPro" id="IPR028796">
    <property type="entry name" value="BBS8"/>
</dbReference>
<feature type="repeat" description="TPR" evidence="1">
    <location>
        <begin position="147"/>
        <end position="180"/>
    </location>
</feature>
<organism evidence="3 4">
    <name type="scientific">Halomonas saccharevitans</name>
    <dbReference type="NCBI Taxonomy" id="416872"/>
    <lineage>
        <taxon>Bacteria</taxon>
        <taxon>Pseudomonadati</taxon>
        <taxon>Pseudomonadota</taxon>
        <taxon>Gammaproteobacteria</taxon>
        <taxon>Oceanospirillales</taxon>
        <taxon>Halomonadaceae</taxon>
        <taxon>Halomonas</taxon>
    </lineage>
</organism>
<keyword evidence="1" id="KW-0802">TPR repeat</keyword>
<dbReference type="InterPro" id="IPR011990">
    <property type="entry name" value="TPR-like_helical_dom_sf"/>
</dbReference>
<dbReference type="PANTHER" id="PTHR44177">
    <property type="entry name" value="TETRATRICOPEPTIDE REPEAT PROTEIN 8"/>
    <property type="match status" value="1"/>
</dbReference>
<dbReference type="InterPro" id="IPR013360">
    <property type="entry name" value="Pilus_4_PilW"/>
</dbReference>
<keyword evidence="2" id="KW-0732">Signal</keyword>
<proteinExistence type="predicted"/>
<dbReference type="Pfam" id="PF14559">
    <property type="entry name" value="TPR_19"/>
    <property type="match status" value="1"/>
</dbReference>
<gene>
    <name evidence="3" type="ORF">SAMN04487956_12141</name>
</gene>
<dbReference type="PROSITE" id="PS50005">
    <property type="entry name" value="TPR"/>
    <property type="match status" value="3"/>
</dbReference>
<dbReference type="AlphaFoldDB" id="A0A1I7AZQ8"/>
<dbReference type="Gene3D" id="1.25.40.10">
    <property type="entry name" value="Tetratricopeptide repeat domain"/>
    <property type="match status" value="1"/>
</dbReference>
<dbReference type="Proteomes" id="UP000199594">
    <property type="component" value="Unassembled WGS sequence"/>
</dbReference>
<dbReference type="RefSeq" id="WP_089850061.1">
    <property type="nucleotide sequence ID" value="NZ_FPAQ01000021.1"/>
</dbReference>
<evidence type="ECO:0000313" key="4">
    <source>
        <dbReference type="Proteomes" id="UP000199594"/>
    </source>
</evidence>
<dbReference type="NCBIfam" id="TIGR02521">
    <property type="entry name" value="type_IV_pilW"/>
    <property type="match status" value="1"/>
</dbReference>
<sequence>MTPCPSMTGLRQCPAALMLLGTLWLSGCATQTNLSADDGGDAAEAYTRLGVAYLERDNLPRAMNALDRALQNDPDDAEALQAMAMVHQRQGEDALADETFRRALEADPTLTRTRNNYAAFLYDRGHVAKACEQLERASEDTQYANRGQLFANLGQCHLEMGDVTAARRSLARAQAIDPRGARSYLLLAELEADAGNLERAERQLERYMRLAGPRVEALRLARDVARRRGDAATADFYADQLEGTRAGP</sequence>
<evidence type="ECO:0000256" key="1">
    <source>
        <dbReference type="PROSITE-ProRule" id="PRU00339"/>
    </source>
</evidence>
<dbReference type="PANTHER" id="PTHR44177:SF1">
    <property type="entry name" value="TETRATRICOPEPTIDE REPEAT PROTEIN 8"/>
    <property type="match status" value="1"/>
</dbReference>
<dbReference type="OrthoDB" id="129043at2"/>
<protein>
    <submittedName>
        <fullName evidence="3">Type IV pilus assembly protein PilF</fullName>
    </submittedName>
</protein>
<accession>A0A1I7AZQ8</accession>
<evidence type="ECO:0000313" key="3">
    <source>
        <dbReference type="EMBL" id="SFT80409.1"/>
    </source>
</evidence>
<dbReference type="EMBL" id="FPAQ01000021">
    <property type="protein sequence ID" value="SFT80409.1"/>
    <property type="molecule type" value="Genomic_DNA"/>
</dbReference>